<protein>
    <submittedName>
        <fullName evidence="1">Uncharacterized protein</fullName>
    </submittedName>
</protein>
<dbReference type="OrthoDB" id="9998495at2759"/>
<proteinExistence type="predicted"/>
<keyword evidence="2" id="KW-1185">Reference proteome</keyword>
<dbReference type="Proteomes" id="UP000249056">
    <property type="component" value="Unassembled WGS sequence"/>
</dbReference>
<evidence type="ECO:0000313" key="1">
    <source>
        <dbReference type="EMBL" id="RAL64087.1"/>
    </source>
</evidence>
<dbReference type="SUPFAM" id="SSF69118">
    <property type="entry name" value="AhpD-like"/>
    <property type="match status" value="1"/>
</dbReference>
<sequence length="70" mass="8158">MFRVPEEVFEELKRWFDEKEIVELTATVAAYNCVSRFLVALDVGERNKLTGPTMRLINPPIGALQHRHKF</sequence>
<reference evidence="1 2" key="1">
    <citation type="submission" date="2018-06" db="EMBL/GenBank/DDBJ databases">
        <title>Genome Sequence of the Brown Rot Fungal Pathogen Monilinia fructigena.</title>
        <authorList>
            <person name="Landi L."/>
            <person name="De Miccolis Angelini R.M."/>
            <person name="Pollastro S."/>
            <person name="Abate D."/>
            <person name="Faretra F."/>
            <person name="Romanazzi G."/>
        </authorList>
    </citation>
    <scope>NUCLEOTIDE SEQUENCE [LARGE SCALE GENOMIC DNA]</scope>
    <source>
        <strain evidence="1 2">Mfrg269</strain>
    </source>
</reference>
<organism evidence="1 2">
    <name type="scientific">Monilinia fructigena</name>
    <dbReference type="NCBI Taxonomy" id="38457"/>
    <lineage>
        <taxon>Eukaryota</taxon>
        <taxon>Fungi</taxon>
        <taxon>Dikarya</taxon>
        <taxon>Ascomycota</taxon>
        <taxon>Pezizomycotina</taxon>
        <taxon>Leotiomycetes</taxon>
        <taxon>Helotiales</taxon>
        <taxon>Sclerotiniaceae</taxon>
        <taxon>Monilinia</taxon>
    </lineage>
</organism>
<dbReference type="InterPro" id="IPR029032">
    <property type="entry name" value="AhpD-like"/>
</dbReference>
<accession>A0A395IUV4</accession>
<dbReference type="EMBL" id="QKRW01000016">
    <property type="protein sequence ID" value="RAL64087.1"/>
    <property type="molecule type" value="Genomic_DNA"/>
</dbReference>
<name>A0A395IUV4_9HELO</name>
<gene>
    <name evidence="1" type="ORF">DID88_003275</name>
</gene>
<dbReference type="PANTHER" id="PTHR34846">
    <property type="entry name" value="4-CARBOXYMUCONOLACTONE DECARBOXYLASE FAMILY PROTEIN (AFU_ORTHOLOGUE AFUA_6G11590)"/>
    <property type="match status" value="1"/>
</dbReference>
<dbReference type="AlphaFoldDB" id="A0A395IUV4"/>
<dbReference type="PANTHER" id="PTHR34846:SF11">
    <property type="entry name" value="4-CARBOXYMUCONOLACTONE DECARBOXYLASE FAMILY PROTEIN (AFU_ORTHOLOGUE AFUA_6G11590)"/>
    <property type="match status" value="1"/>
</dbReference>
<evidence type="ECO:0000313" key="2">
    <source>
        <dbReference type="Proteomes" id="UP000249056"/>
    </source>
</evidence>
<dbReference type="Gene3D" id="1.20.1290.10">
    <property type="entry name" value="AhpD-like"/>
    <property type="match status" value="1"/>
</dbReference>
<comment type="caution">
    <text evidence="1">The sequence shown here is derived from an EMBL/GenBank/DDBJ whole genome shotgun (WGS) entry which is preliminary data.</text>
</comment>